<keyword evidence="1" id="KW-0677">Repeat</keyword>
<dbReference type="EMBL" id="JAQQWN010000002">
    <property type="protein sequence ID" value="KAK8094667.1"/>
    <property type="molecule type" value="Genomic_DNA"/>
</dbReference>
<evidence type="ECO:0000313" key="4">
    <source>
        <dbReference type="EMBL" id="KAK8094667.1"/>
    </source>
</evidence>
<dbReference type="RefSeq" id="XP_066675440.1">
    <property type="nucleotide sequence ID" value="XM_066805667.1"/>
</dbReference>
<dbReference type="SMART" id="SM00248">
    <property type="entry name" value="ANK"/>
    <property type="match status" value="8"/>
</dbReference>
<keyword evidence="2 3" id="KW-0040">ANK repeat</keyword>
<dbReference type="SUPFAM" id="SSF48403">
    <property type="entry name" value="Ankyrin repeat"/>
    <property type="match status" value="1"/>
</dbReference>
<reference evidence="4 5" key="1">
    <citation type="submission" date="2023-01" db="EMBL/GenBank/DDBJ databases">
        <title>Analysis of 21 Apiospora genomes using comparative genomics revels a genus with tremendous synthesis potential of carbohydrate active enzymes and secondary metabolites.</title>
        <authorList>
            <person name="Sorensen T."/>
        </authorList>
    </citation>
    <scope>NUCLEOTIDE SEQUENCE [LARGE SCALE GENOMIC DNA]</scope>
    <source>
        <strain evidence="4 5">CBS 114990</strain>
    </source>
</reference>
<organism evidence="4 5">
    <name type="scientific">Apiospora hydei</name>
    <dbReference type="NCBI Taxonomy" id="1337664"/>
    <lineage>
        <taxon>Eukaryota</taxon>
        <taxon>Fungi</taxon>
        <taxon>Dikarya</taxon>
        <taxon>Ascomycota</taxon>
        <taxon>Pezizomycotina</taxon>
        <taxon>Sordariomycetes</taxon>
        <taxon>Xylariomycetidae</taxon>
        <taxon>Amphisphaeriales</taxon>
        <taxon>Apiosporaceae</taxon>
        <taxon>Apiospora</taxon>
    </lineage>
</organism>
<dbReference type="Pfam" id="PF12796">
    <property type="entry name" value="Ank_2"/>
    <property type="match status" value="1"/>
</dbReference>
<evidence type="ECO:0000313" key="5">
    <source>
        <dbReference type="Proteomes" id="UP001433268"/>
    </source>
</evidence>
<evidence type="ECO:0000256" key="3">
    <source>
        <dbReference type="PROSITE-ProRule" id="PRU00023"/>
    </source>
</evidence>
<dbReference type="PROSITE" id="PS50088">
    <property type="entry name" value="ANK_REPEAT"/>
    <property type="match status" value="2"/>
</dbReference>
<dbReference type="PROSITE" id="PS50297">
    <property type="entry name" value="ANK_REP_REGION"/>
    <property type="match status" value="2"/>
</dbReference>
<evidence type="ECO:0000256" key="2">
    <source>
        <dbReference type="ARBA" id="ARBA00023043"/>
    </source>
</evidence>
<dbReference type="Pfam" id="PF00023">
    <property type="entry name" value="Ank"/>
    <property type="match status" value="2"/>
</dbReference>
<dbReference type="PANTHER" id="PTHR24198">
    <property type="entry name" value="ANKYRIN REPEAT AND PROTEIN KINASE DOMAIN-CONTAINING PROTEIN"/>
    <property type="match status" value="1"/>
</dbReference>
<feature type="repeat" description="ANK" evidence="3">
    <location>
        <begin position="327"/>
        <end position="359"/>
    </location>
</feature>
<dbReference type="InterPro" id="IPR036770">
    <property type="entry name" value="Ankyrin_rpt-contain_sf"/>
</dbReference>
<feature type="repeat" description="ANK" evidence="3">
    <location>
        <begin position="108"/>
        <end position="136"/>
    </location>
</feature>
<dbReference type="InterPro" id="IPR002110">
    <property type="entry name" value="Ankyrin_rpt"/>
</dbReference>
<accession>A0ABR1XDM0</accession>
<comment type="caution">
    <text evidence="4">The sequence shown here is derived from an EMBL/GenBank/DDBJ whole genome shotgun (WGS) entry which is preliminary data.</text>
</comment>
<dbReference type="GeneID" id="92038727"/>
<gene>
    <name evidence="4" type="ORF">PG997_001352</name>
</gene>
<dbReference type="Gene3D" id="1.25.40.20">
    <property type="entry name" value="Ankyrin repeat-containing domain"/>
    <property type="match status" value="3"/>
</dbReference>
<sequence length="564" mass="63064">MASFSILPTELILALARYLNSFEDITAVSATCRSAGHVVGETIMPSLLAMDLGRAYLQWSIVNSCPQAVKRALENGVNPNDPLELCPGIRIPEELESIYRGIWRVIPALHTAAWEGNPTVVRLLIDYGAEIEAQHAIDKKWARWESYDYNYHIRPRLKDTALELAIEYNQIEAVKLNTHSEDNKVVPGTALHFASFIQNLELVKWFVESGYQMDVNALDDSQMCPLAYWSYFGTQPSIGDYLISKGADPNAMVSGCCNLLLEACWHGRFECVLMLLDHGAEVNSPHLFTTALHASCSEHNDRPAVHRSVRYNDRDIPEEHLRVAVVQSATPLLIASRECLAPIVSVLLAAGASVNARDKFGYNALFAALKGWHYAPKKKVETVTLLVDTGFDMGMTTERGSSVLHLLGSGGVPLRSRSRDDHEDSLLLQLLLERGADAKAPCRMLVDYGAGQNLTREELCAMFDYWHYRGHAESEARKEMVLPLQELLLEVYTTNFFPHTSNYLQSKLLLDDIDLVRLLCSGDCEEGFPLFSRRRADLSKPLKGYSNMVREDCKILDESPSSSD</sequence>
<dbReference type="PANTHER" id="PTHR24198:SF165">
    <property type="entry name" value="ANKYRIN REPEAT-CONTAINING PROTEIN-RELATED"/>
    <property type="match status" value="1"/>
</dbReference>
<keyword evidence="5" id="KW-1185">Reference proteome</keyword>
<evidence type="ECO:0000256" key="1">
    <source>
        <dbReference type="ARBA" id="ARBA00022737"/>
    </source>
</evidence>
<dbReference type="Proteomes" id="UP001433268">
    <property type="component" value="Unassembled WGS sequence"/>
</dbReference>
<evidence type="ECO:0008006" key="6">
    <source>
        <dbReference type="Google" id="ProtNLM"/>
    </source>
</evidence>
<proteinExistence type="predicted"/>
<name>A0ABR1XDM0_9PEZI</name>
<protein>
    <recommendedName>
        <fullName evidence="6">Ankyrin</fullName>
    </recommendedName>
</protein>